<sequence>MEIYRPHARMDRLESRQLFAASLFANVNIAPVGGNQSEPAIAVDPTQPNRLFAASNDETNDVGLVASVSADGGATWSHRTFLDGSDSLPAACCDSTAVFDAFGNLFFAYAEGEEEGVTVLISVDGGANFELLKRFEGSLDQPTITAGAGAVWITFANGNKLEVAGAAVTALNTVGEWTAQTKVAGANGGTFGDIAIGADGQVVVTYQKRGNGGRGTIGVNVDPDGLGPTPMGRRVVAATTAVGLFELIPAQPIRGVDAEAALAVDTSAGATRGRIYLAYTDESIRPLFNTDVYLRYSDDQGLTWSAPARVNDDEGVNSQFFPRMVLDPADGQLCLTWYDAREDLGSTTDPLDVGNLEVALFGARGVSTADGVTLSANVQISEGVSDVNNSDSDIDLGDYLGLTIADGIAHPAWADNSNSTGDNPNGSNDRLDVYTASVPLASLPAATRVFAGGLASSAAPSTPVAKVLTKGGPLVVRNAEPLRFTLQVSDVDGVNPTSLATAIRVTGPGGFDTVATLIKQSKLNRRGITTAVFEIAGPAGLWVAESNGTYAVNLQANGVLDLPGNAAPAGTIGSLVVDVF</sequence>
<dbReference type="InterPro" id="IPR036278">
    <property type="entry name" value="Sialidase_sf"/>
</dbReference>
<reference evidence="1 2" key="1">
    <citation type="submission" date="2020-10" db="EMBL/GenBank/DDBJ databases">
        <title>Wide distribution of Phycisphaera-like planctomycetes from WD2101 soil group in peatlands and genome analysis of the first cultivated representative.</title>
        <authorList>
            <person name="Dedysh S.N."/>
            <person name="Beletsky A.V."/>
            <person name="Ivanova A."/>
            <person name="Kulichevskaya I.S."/>
            <person name="Suzina N.E."/>
            <person name="Philippov D.A."/>
            <person name="Rakitin A.L."/>
            <person name="Mardanov A.V."/>
            <person name="Ravin N.V."/>
        </authorList>
    </citation>
    <scope>NUCLEOTIDE SEQUENCE [LARGE SCALE GENOMIC DNA]</scope>
    <source>
        <strain evidence="1 2">M1803</strain>
    </source>
</reference>
<dbReference type="AlphaFoldDB" id="A0A7M2WV48"/>
<keyword evidence="2" id="KW-1185">Reference proteome</keyword>
<dbReference type="Gene3D" id="2.130.10.10">
    <property type="entry name" value="YVTN repeat-like/Quinoprotein amine dehydrogenase"/>
    <property type="match status" value="1"/>
</dbReference>
<dbReference type="Gene3D" id="2.120.10.10">
    <property type="match status" value="1"/>
</dbReference>
<organism evidence="1 2">
    <name type="scientific">Humisphaera borealis</name>
    <dbReference type="NCBI Taxonomy" id="2807512"/>
    <lineage>
        <taxon>Bacteria</taxon>
        <taxon>Pseudomonadati</taxon>
        <taxon>Planctomycetota</taxon>
        <taxon>Phycisphaerae</taxon>
        <taxon>Tepidisphaerales</taxon>
        <taxon>Tepidisphaeraceae</taxon>
        <taxon>Humisphaera</taxon>
    </lineage>
</organism>
<dbReference type="EMBL" id="CP063458">
    <property type="protein sequence ID" value="QOV89355.1"/>
    <property type="molecule type" value="Genomic_DNA"/>
</dbReference>
<dbReference type="RefSeq" id="WP_206292389.1">
    <property type="nucleotide sequence ID" value="NZ_CP063458.1"/>
</dbReference>
<dbReference type="CDD" id="cd15482">
    <property type="entry name" value="Sialidase_non-viral"/>
    <property type="match status" value="1"/>
</dbReference>
<dbReference type="Proteomes" id="UP000593765">
    <property type="component" value="Chromosome"/>
</dbReference>
<dbReference type="InterPro" id="IPR002860">
    <property type="entry name" value="BNR_rpt"/>
</dbReference>
<protein>
    <submittedName>
        <fullName evidence="1">Exo-alpha-sialidase</fullName>
    </submittedName>
</protein>
<dbReference type="InterPro" id="IPR015943">
    <property type="entry name" value="WD40/YVTN_repeat-like_dom_sf"/>
</dbReference>
<evidence type="ECO:0000313" key="1">
    <source>
        <dbReference type="EMBL" id="QOV89355.1"/>
    </source>
</evidence>
<dbReference type="KEGG" id="hbs:IPV69_24645"/>
<gene>
    <name evidence="1" type="ORF">IPV69_24645</name>
</gene>
<evidence type="ECO:0000313" key="2">
    <source>
        <dbReference type="Proteomes" id="UP000593765"/>
    </source>
</evidence>
<dbReference type="Pfam" id="PF02012">
    <property type="entry name" value="BNR"/>
    <property type="match status" value="1"/>
</dbReference>
<dbReference type="SUPFAM" id="SSF50939">
    <property type="entry name" value="Sialidases"/>
    <property type="match status" value="1"/>
</dbReference>
<accession>A0A7M2WV48</accession>
<proteinExistence type="predicted"/>
<name>A0A7M2WV48_9BACT</name>